<accession>A0A9J5WMM3</accession>
<evidence type="ECO:0000313" key="2">
    <source>
        <dbReference type="EMBL" id="KAG5576605.1"/>
    </source>
</evidence>
<reference evidence="2 3" key="1">
    <citation type="submission" date="2020-09" db="EMBL/GenBank/DDBJ databases">
        <title>De no assembly of potato wild relative species, Solanum commersonii.</title>
        <authorList>
            <person name="Cho K."/>
        </authorList>
    </citation>
    <scope>NUCLEOTIDE SEQUENCE [LARGE SCALE GENOMIC DNA]</scope>
    <source>
        <strain evidence="2">LZ3.2</strain>
        <tissue evidence="2">Leaf</tissue>
    </source>
</reference>
<feature type="region of interest" description="Disordered" evidence="1">
    <location>
        <begin position="53"/>
        <end position="86"/>
    </location>
</feature>
<feature type="compositionally biased region" description="Basic residues" evidence="1">
    <location>
        <begin position="1"/>
        <end position="11"/>
    </location>
</feature>
<keyword evidence="3" id="KW-1185">Reference proteome</keyword>
<dbReference type="EMBL" id="JACXVP010000011">
    <property type="protein sequence ID" value="KAG5576605.1"/>
    <property type="molecule type" value="Genomic_DNA"/>
</dbReference>
<comment type="caution">
    <text evidence="2">The sequence shown here is derived from an EMBL/GenBank/DDBJ whole genome shotgun (WGS) entry which is preliminary data.</text>
</comment>
<feature type="compositionally biased region" description="Low complexity" evidence="1">
    <location>
        <begin position="12"/>
        <end position="24"/>
    </location>
</feature>
<sequence>MERRLRKHRRNSSFGSSESSYNMSDLQYGDEKIPKKKFKEEFLPNPIRSYVTKDDTNLVKSSMRRNSFVSSKKRNTRGRRKRARKS</sequence>
<dbReference type="Proteomes" id="UP000824120">
    <property type="component" value="Chromosome 11"/>
</dbReference>
<evidence type="ECO:0000256" key="1">
    <source>
        <dbReference type="SAM" id="MobiDB-lite"/>
    </source>
</evidence>
<gene>
    <name evidence="2" type="ORF">H5410_056739</name>
</gene>
<organism evidence="2 3">
    <name type="scientific">Solanum commersonii</name>
    <name type="common">Commerson's wild potato</name>
    <name type="synonym">Commerson's nightshade</name>
    <dbReference type="NCBI Taxonomy" id="4109"/>
    <lineage>
        <taxon>Eukaryota</taxon>
        <taxon>Viridiplantae</taxon>
        <taxon>Streptophyta</taxon>
        <taxon>Embryophyta</taxon>
        <taxon>Tracheophyta</taxon>
        <taxon>Spermatophyta</taxon>
        <taxon>Magnoliopsida</taxon>
        <taxon>eudicotyledons</taxon>
        <taxon>Gunneridae</taxon>
        <taxon>Pentapetalae</taxon>
        <taxon>asterids</taxon>
        <taxon>lamiids</taxon>
        <taxon>Solanales</taxon>
        <taxon>Solanaceae</taxon>
        <taxon>Solanoideae</taxon>
        <taxon>Solaneae</taxon>
        <taxon>Solanum</taxon>
    </lineage>
</organism>
<name>A0A9J5WMM3_SOLCO</name>
<proteinExistence type="predicted"/>
<feature type="region of interest" description="Disordered" evidence="1">
    <location>
        <begin position="1"/>
        <end position="30"/>
    </location>
</feature>
<feature type="compositionally biased region" description="Basic residues" evidence="1">
    <location>
        <begin position="71"/>
        <end position="86"/>
    </location>
</feature>
<evidence type="ECO:0000313" key="3">
    <source>
        <dbReference type="Proteomes" id="UP000824120"/>
    </source>
</evidence>
<protein>
    <submittedName>
        <fullName evidence="2">Uncharacterized protein</fullName>
    </submittedName>
</protein>
<dbReference type="AlphaFoldDB" id="A0A9J5WMM3"/>
<feature type="compositionally biased region" description="Polar residues" evidence="1">
    <location>
        <begin position="58"/>
        <end position="70"/>
    </location>
</feature>